<sequence>MKYQSLESLKKLEKFFASTNKSLIGSGREDSEHTFGVVLCACGLAAALANALILCIVSKHLKSKNVLFIIIANFALIDEFKALCGIYIGWTYLTSAISNISSPLRYYKTLQVSLFILYFGNICSVLNLILAVINELLYIKLPLQYPKVVSKGRVVSAVVLIWVAGLGFSLSKSLHGGRDSSTIMVNLNFSYAINDTVTRKDMYKRPTDGAVTDIYALILVAVLIICLIIVGATYLCLYCTIRRANFFHKESVRSKVSRGSLSLTNTESPDLLVTINNHHSSLQRRVSSKYKCGRRSYDSQTQTNFSWTTNHNGSLSERPSFRDPHPSICTTVINRHKPRRNSRLLKRHKCIIVILSVCGLYIVYLGIYFFLQLFHVIHIVKGLEQSKLAERYITNLILRSMFVLQASLNPLIFFRIKSFRQSFWKFFSNIVHCCKRSSPSMPKMSRPSVADFSVPPLS</sequence>
<dbReference type="Gene3D" id="1.20.1070.10">
    <property type="entry name" value="Rhodopsin 7-helix transmembrane proteins"/>
    <property type="match status" value="1"/>
</dbReference>
<reference evidence="14" key="1">
    <citation type="submission" date="2022-11" db="UniProtKB">
        <authorList>
            <consortium name="WormBaseParasite"/>
        </authorList>
    </citation>
    <scope>IDENTIFICATION</scope>
</reference>
<dbReference type="GO" id="GO:0005886">
    <property type="term" value="C:plasma membrane"/>
    <property type="evidence" value="ECO:0007669"/>
    <property type="project" value="UniProtKB-SubCell"/>
</dbReference>
<dbReference type="CDD" id="cd00637">
    <property type="entry name" value="7tm_classA_rhodopsin-like"/>
    <property type="match status" value="1"/>
</dbReference>
<evidence type="ECO:0000256" key="4">
    <source>
        <dbReference type="ARBA" id="ARBA00022989"/>
    </source>
</evidence>
<evidence type="ECO:0000256" key="2">
    <source>
        <dbReference type="ARBA" id="ARBA00022475"/>
    </source>
</evidence>
<organism evidence="13 14">
    <name type="scientific">Romanomermis culicivorax</name>
    <name type="common">Nematode worm</name>
    <dbReference type="NCBI Taxonomy" id="13658"/>
    <lineage>
        <taxon>Eukaryota</taxon>
        <taxon>Metazoa</taxon>
        <taxon>Ecdysozoa</taxon>
        <taxon>Nematoda</taxon>
        <taxon>Enoplea</taxon>
        <taxon>Dorylaimia</taxon>
        <taxon>Mermithida</taxon>
        <taxon>Mermithoidea</taxon>
        <taxon>Mermithidae</taxon>
        <taxon>Romanomermis</taxon>
    </lineage>
</organism>
<name>A0A915KTX0_ROMCU</name>
<keyword evidence="3 11" id="KW-0812">Transmembrane</keyword>
<keyword evidence="9" id="KW-0807">Transducer</keyword>
<feature type="compositionally biased region" description="Low complexity" evidence="10">
    <location>
        <begin position="438"/>
        <end position="448"/>
    </location>
</feature>
<evidence type="ECO:0000256" key="11">
    <source>
        <dbReference type="SAM" id="Phobius"/>
    </source>
</evidence>
<dbReference type="SUPFAM" id="SSF81321">
    <property type="entry name" value="Family A G protein-coupled receptor-like"/>
    <property type="match status" value="1"/>
</dbReference>
<dbReference type="Pfam" id="PF00001">
    <property type="entry name" value="7tm_1"/>
    <property type="match status" value="1"/>
</dbReference>
<dbReference type="GO" id="GO:0004930">
    <property type="term" value="F:G protein-coupled receptor activity"/>
    <property type="evidence" value="ECO:0007669"/>
    <property type="project" value="UniProtKB-KW"/>
</dbReference>
<comment type="subcellular location">
    <subcellularLocation>
        <location evidence="1">Cell membrane</location>
        <topology evidence="1">Multi-pass membrane protein</topology>
    </subcellularLocation>
</comment>
<dbReference type="InterPro" id="IPR000276">
    <property type="entry name" value="GPCR_Rhodpsn"/>
</dbReference>
<evidence type="ECO:0000256" key="10">
    <source>
        <dbReference type="SAM" id="MobiDB-lite"/>
    </source>
</evidence>
<dbReference type="PANTHER" id="PTHR24246">
    <property type="entry name" value="OLFACTORY RECEPTOR AND ADENOSINE RECEPTOR"/>
    <property type="match status" value="1"/>
</dbReference>
<feature type="region of interest" description="Disordered" evidence="10">
    <location>
        <begin position="438"/>
        <end position="458"/>
    </location>
</feature>
<evidence type="ECO:0000313" key="13">
    <source>
        <dbReference type="Proteomes" id="UP000887565"/>
    </source>
</evidence>
<evidence type="ECO:0000259" key="12">
    <source>
        <dbReference type="PROSITE" id="PS50262"/>
    </source>
</evidence>
<dbReference type="Proteomes" id="UP000887565">
    <property type="component" value="Unplaced"/>
</dbReference>
<evidence type="ECO:0000256" key="1">
    <source>
        <dbReference type="ARBA" id="ARBA00004651"/>
    </source>
</evidence>
<protein>
    <submittedName>
        <fullName evidence="14">G-protein coupled receptors family 1 profile domain-containing protein</fullName>
    </submittedName>
</protein>
<evidence type="ECO:0000256" key="3">
    <source>
        <dbReference type="ARBA" id="ARBA00022692"/>
    </source>
</evidence>
<feature type="transmembrane region" description="Helical" evidence="11">
    <location>
        <begin position="35"/>
        <end position="57"/>
    </location>
</feature>
<evidence type="ECO:0000256" key="5">
    <source>
        <dbReference type="ARBA" id="ARBA00023040"/>
    </source>
</evidence>
<feature type="transmembrane region" description="Helical" evidence="11">
    <location>
        <begin position="154"/>
        <end position="171"/>
    </location>
</feature>
<dbReference type="PANTHER" id="PTHR24246:SF27">
    <property type="entry name" value="ADENOSINE RECEPTOR, ISOFORM A"/>
    <property type="match status" value="1"/>
</dbReference>
<feature type="transmembrane region" description="Helical" evidence="11">
    <location>
        <begin position="110"/>
        <end position="133"/>
    </location>
</feature>
<evidence type="ECO:0000256" key="7">
    <source>
        <dbReference type="ARBA" id="ARBA00023170"/>
    </source>
</evidence>
<feature type="transmembrane region" description="Helical" evidence="11">
    <location>
        <begin position="66"/>
        <end position="90"/>
    </location>
</feature>
<keyword evidence="7" id="KW-0675">Receptor</keyword>
<evidence type="ECO:0000256" key="9">
    <source>
        <dbReference type="ARBA" id="ARBA00023224"/>
    </source>
</evidence>
<dbReference type="AlphaFoldDB" id="A0A915KTX0"/>
<evidence type="ECO:0000313" key="14">
    <source>
        <dbReference type="WBParaSite" id="nRc.2.0.1.t41921-RA"/>
    </source>
</evidence>
<feature type="transmembrane region" description="Helical" evidence="11">
    <location>
        <begin position="214"/>
        <end position="241"/>
    </location>
</feature>
<dbReference type="InterPro" id="IPR017452">
    <property type="entry name" value="GPCR_Rhodpsn_7TM"/>
</dbReference>
<proteinExistence type="predicted"/>
<keyword evidence="5" id="KW-0297">G-protein coupled receptor</keyword>
<feature type="domain" description="G-protein coupled receptors family 1 profile" evidence="12">
    <location>
        <begin position="49"/>
        <end position="413"/>
    </location>
</feature>
<keyword evidence="2" id="KW-1003">Cell membrane</keyword>
<keyword evidence="4 11" id="KW-1133">Transmembrane helix</keyword>
<keyword evidence="13" id="KW-1185">Reference proteome</keyword>
<accession>A0A915KTX0</accession>
<evidence type="ECO:0000256" key="8">
    <source>
        <dbReference type="ARBA" id="ARBA00023180"/>
    </source>
</evidence>
<dbReference type="PROSITE" id="PS50262">
    <property type="entry name" value="G_PROTEIN_RECEP_F1_2"/>
    <property type="match status" value="1"/>
</dbReference>
<feature type="transmembrane region" description="Helical" evidence="11">
    <location>
        <begin position="397"/>
        <end position="416"/>
    </location>
</feature>
<dbReference type="WBParaSite" id="nRc.2.0.1.t41921-RA">
    <property type="protein sequence ID" value="nRc.2.0.1.t41921-RA"/>
    <property type="gene ID" value="nRc.2.0.1.g41921"/>
</dbReference>
<evidence type="ECO:0000256" key="6">
    <source>
        <dbReference type="ARBA" id="ARBA00023136"/>
    </source>
</evidence>
<feature type="transmembrane region" description="Helical" evidence="11">
    <location>
        <begin position="350"/>
        <end position="377"/>
    </location>
</feature>
<keyword evidence="6 11" id="KW-0472">Membrane</keyword>
<keyword evidence="8" id="KW-0325">Glycoprotein</keyword>